<name>A0A6A4GVW3_9AGAR</name>
<organism evidence="1 2">
    <name type="scientific">Gymnopus androsaceus JB14</name>
    <dbReference type="NCBI Taxonomy" id="1447944"/>
    <lineage>
        <taxon>Eukaryota</taxon>
        <taxon>Fungi</taxon>
        <taxon>Dikarya</taxon>
        <taxon>Basidiomycota</taxon>
        <taxon>Agaricomycotina</taxon>
        <taxon>Agaricomycetes</taxon>
        <taxon>Agaricomycetidae</taxon>
        <taxon>Agaricales</taxon>
        <taxon>Marasmiineae</taxon>
        <taxon>Omphalotaceae</taxon>
        <taxon>Gymnopus</taxon>
    </lineage>
</organism>
<evidence type="ECO:0000313" key="1">
    <source>
        <dbReference type="EMBL" id="KAE9389460.1"/>
    </source>
</evidence>
<evidence type="ECO:0000313" key="2">
    <source>
        <dbReference type="Proteomes" id="UP000799118"/>
    </source>
</evidence>
<reference evidence="1" key="1">
    <citation type="journal article" date="2019" name="Environ. Microbiol.">
        <title>Fungal ecological strategies reflected in gene transcription - a case study of two litter decomposers.</title>
        <authorList>
            <person name="Barbi F."/>
            <person name="Kohler A."/>
            <person name="Barry K."/>
            <person name="Baskaran P."/>
            <person name="Daum C."/>
            <person name="Fauchery L."/>
            <person name="Ihrmark K."/>
            <person name="Kuo A."/>
            <person name="LaButti K."/>
            <person name="Lipzen A."/>
            <person name="Morin E."/>
            <person name="Grigoriev I.V."/>
            <person name="Henrissat B."/>
            <person name="Lindahl B."/>
            <person name="Martin F."/>
        </authorList>
    </citation>
    <scope>NUCLEOTIDE SEQUENCE</scope>
    <source>
        <strain evidence="1">JB14</strain>
    </source>
</reference>
<gene>
    <name evidence="1" type="ORF">BT96DRAFT_1003224</name>
</gene>
<dbReference type="Proteomes" id="UP000799118">
    <property type="component" value="Unassembled WGS sequence"/>
</dbReference>
<dbReference type="AlphaFoldDB" id="A0A6A4GVW3"/>
<proteinExistence type="predicted"/>
<accession>A0A6A4GVW3</accession>
<dbReference type="OrthoDB" id="2533647at2759"/>
<sequence length="161" mass="18705">MADAHCCNLLKYYGSCTIEVCMEDWDTGSVVILFGKAKGDFIMHRECGTLVDLNPATNRAIGKMKTEKGWKAQWYKVFYIRDKLVMVGPPTPDATEKLAKLFSKDSLERAISIWPLHNTGDIGHPIEMKLPTWRNDYYHYYHKMYKCMGDWLEGKDIDLEW</sequence>
<protein>
    <submittedName>
        <fullName evidence="1">Uncharacterized protein</fullName>
    </submittedName>
</protein>
<keyword evidence="2" id="KW-1185">Reference proteome</keyword>
<dbReference type="EMBL" id="ML769696">
    <property type="protein sequence ID" value="KAE9389460.1"/>
    <property type="molecule type" value="Genomic_DNA"/>
</dbReference>